<dbReference type="Pfam" id="PF01740">
    <property type="entry name" value="STAS"/>
    <property type="match status" value="1"/>
</dbReference>
<dbReference type="SUPFAM" id="SSF52091">
    <property type="entry name" value="SpoIIaa-like"/>
    <property type="match status" value="1"/>
</dbReference>
<dbReference type="PANTHER" id="PTHR33745:SF3">
    <property type="entry name" value="RSBT CO-ANTAGONIST PROTEIN RSBRC"/>
    <property type="match status" value="1"/>
</dbReference>
<dbReference type="PROSITE" id="PS50801">
    <property type="entry name" value="STAS"/>
    <property type="match status" value="1"/>
</dbReference>
<dbReference type="EMBL" id="UPHU01000001">
    <property type="protein sequence ID" value="VBA56159.1"/>
    <property type="molecule type" value="Genomic_DNA"/>
</dbReference>
<dbReference type="Pfam" id="PF14361">
    <property type="entry name" value="RsbRD_N"/>
    <property type="match status" value="1"/>
</dbReference>
<dbReference type="Gene3D" id="3.30.750.24">
    <property type="entry name" value="STAS domain"/>
    <property type="match status" value="1"/>
</dbReference>
<dbReference type="OrthoDB" id="9800154at2"/>
<gene>
    <name evidence="4" type="primary">rsbRA</name>
    <name evidence="4" type="ORF">LAUMK142_05418</name>
</gene>
<feature type="domain" description="STAS" evidence="3">
    <location>
        <begin position="177"/>
        <end position="288"/>
    </location>
</feature>
<organism evidence="4 5">
    <name type="scientific">Mycobacterium pseudokansasii</name>
    <dbReference type="NCBI Taxonomy" id="2341080"/>
    <lineage>
        <taxon>Bacteria</taxon>
        <taxon>Bacillati</taxon>
        <taxon>Actinomycetota</taxon>
        <taxon>Actinomycetes</taxon>
        <taxon>Mycobacteriales</taxon>
        <taxon>Mycobacteriaceae</taxon>
        <taxon>Mycobacterium</taxon>
    </lineage>
</organism>
<evidence type="ECO:0000256" key="1">
    <source>
        <dbReference type="ARBA" id="ARBA00022553"/>
    </source>
</evidence>
<dbReference type="InterPro" id="IPR051932">
    <property type="entry name" value="Bact_StressResp_Reg"/>
</dbReference>
<keyword evidence="5" id="KW-1185">Reference proteome</keyword>
<proteinExistence type="predicted"/>
<dbReference type="AlphaFoldDB" id="A0A498R1U3"/>
<evidence type="ECO:0000259" key="3">
    <source>
        <dbReference type="PROSITE" id="PS50801"/>
    </source>
</evidence>
<evidence type="ECO:0000313" key="5">
    <source>
        <dbReference type="Proteomes" id="UP000268285"/>
    </source>
</evidence>
<evidence type="ECO:0000313" key="4">
    <source>
        <dbReference type="EMBL" id="VBA56159.1"/>
    </source>
</evidence>
<protein>
    <submittedName>
        <fullName evidence="4">RsbT co-antagonist protein RsbRA</fullName>
    </submittedName>
</protein>
<name>A0A498R1U3_9MYCO</name>
<feature type="region of interest" description="Disordered" evidence="2">
    <location>
        <begin position="1"/>
        <end position="23"/>
    </location>
</feature>
<reference evidence="4 5" key="1">
    <citation type="submission" date="2018-09" db="EMBL/GenBank/DDBJ databases">
        <authorList>
            <person name="Tagini F."/>
        </authorList>
    </citation>
    <scope>NUCLEOTIDE SEQUENCE [LARGE SCALE GENOMIC DNA]</scope>
    <source>
        <strain evidence="4 5">MK142</strain>
    </source>
</reference>
<dbReference type="Proteomes" id="UP000268285">
    <property type="component" value="Unassembled WGS sequence"/>
</dbReference>
<dbReference type="PANTHER" id="PTHR33745">
    <property type="entry name" value="RSBT ANTAGONIST PROTEIN RSBS-RELATED"/>
    <property type="match status" value="1"/>
</dbReference>
<sequence>MSDLPIELTSTSNTSNTTAVPQTVSSDGLLPQLVQHLRQNRTGLREEWARRITAAELLTAMTPEEIFSEATAVYDNYVEVLETGSVEALQDYARDLSERIIPRGVETDEVVGIVLLLRDVLARSLFEKYQTDFDMLNQVLDAYEPAANRIANTVAVSFVQERERIIRQQQEAIRELSTPVLQVREQLLILPIIGVLDSQRARQVTEQLLRAIRANRAKVVVIDITGVPTIDSTVANHLVQTVDASGLMGASVIITGLSSEIALTLVTIGLDLSKMNAVGDLQGGIEEAERLLGYEVTRTGD</sequence>
<dbReference type="InterPro" id="IPR025751">
    <property type="entry name" value="RsbRD_N_dom"/>
</dbReference>
<dbReference type="InterPro" id="IPR002645">
    <property type="entry name" value="STAS_dom"/>
</dbReference>
<keyword evidence="1" id="KW-0597">Phosphoprotein</keyword>
<evidence type="ECO:0000256" key="2">
    <source>
        <dbReference type="SAM" id="MobiDB-lite"/>
    </source>
</evidence>
<dbReference type="CDD" id="cd07041">
    <property type="entry name" value="STAS_RsbR_RsbS_like"/>
    <property type="match status" value="1"/>
</dbReference>
<feature type="compositionally biased region" description="Low complexity" evidence="2">
    <location>
        <begin position="9"/>
        <end position="18"/>
    </location>
</feature>
<dbReference type="InterPro" id="IPR036513">
    <property type="entry name" value="STAS_dom_sf"/>
</dbReference>
<dbReference type="RefSeq" id="WP_036405821.1">
    <property type="nucleotide sequence ID" value="NZ_JAIENV010000139.1"/>
</dbReference>
<accession>A0A498R1U3</accession>